<accession>A0A445EQM0</accession>
<dbReference type="AlphaFoldDB" id="A0A445EQM0"/>
<dbReference type="STRING" id="3818.A0A445EQM0"/>
<evidence type="ECO:0000256" key="2">
    <source>
        <dbReference type="ARBA" id="ARBA00004167"/>
    </source>
</evidence>
<dbReference type="GO" id="GO:0016709">
    <property type="term" value="F:oxidoreductase activity, acting on paired donors, with incorporation or reduction of molecular oxygen, NAD(P)H as one donor, and incorporation of one atom of oxygen"/>
    <property type="evidence" value="ECO:0007669"/>
    <property type="project" value="TreeGrafter"/>
</dbReference>
<dbReference type="EMBL" id="SDMP01000001">
    <property type="protein sequence ID" value="RYR77697.1"/>
    <property type="molecule type" value="Genomic_DNA"/>
</dbReference>
<dbReference type="GO" id="GO:0005506">
    <property type="term" value="F:iron ion binding"/>
    <property type="evidence" value="ECO:0007669"/>
    <property type="project" value="InterPro"/>
</dbReference>
<keyword evidence="4" id="KW-0479">Metal-binding</keyword>
<comment type="cofactor">
    <cofactor evidence="1">
        <name>heme</name>
        <dbReference type="ChEBI" id="CHEBI:30413"/>
    </cofactor>
</comment>
<sequence>MFYQNDIVLTNRFRSPKTKHLTYNNIVVITSPYGDHWRNLCRIRSLEILSTQRLNSFTGIRRDEMARLIRSLSQGLGEGFTRVEVRSKLMREMVRVESKRVPIEAFGQV</sequence>
<dbReference type="GO" id="GO:0016020">
    <property type="term" value="C:membrane"/>
    <property type="evidence" value="ECO:0007669"/>
    <property type="project" value="UniProtKB-SubCell"/>
</dbReference>
<evidence type="ECO:0008006" key="9">
    <source>
        <dbReference type="Google" id="ProtNLM"/>
    </source>
</evidence>
<keyword evidence="6" id="KW-0472">Membrane</keyword>
<dbReference type="SUPFAM" id="SSF48264">
    <property type="entry name" value="Cytochrome P450"/>
    <property type="match status" value="1"/>
</dbReference>
<dbReference type="Proteomes" id="UP000289738">
    <property type="component" value="Chromosome A01"/>
</dbReference>
<dbReference type="PANTHER" id="PTHR24298:SF899">
    <property type="entry name" value="CYTOCHROME P450"/>
    <property type="match status" value="1"/>
</dbReference>
<evidence type="ECO:0000256" key="1">
    <source>
        <dbReference type="ARBA" id="ARBA00001971"/>
    </source>
</evidence>
<name>A0A445EQM0_ARAHY</name>
<evidence type="ECO:0000313" key="8">
    <source>
        <dbReference type="Proteomes" id="UP000289738"/>
    </source>
</evidence>
<keyword evidence="8" id="KW-1185">Reference proteome</keyword>
<organism evidence="7 8">
    <name type="scientific">Arachis hypogaea</name>
    <name type="common">Peanut</name>
    <dbReference type="NCBI Taxonomy" id="3818"/>
    <lineage>
        <taxon>Eukaryota</taxon>
        <taxon>Viridiplantae</taxon>
        <taxon>Streptophyta</taxon>
        <taxon>Embryophyta</taxon>
        <taxon>Tracheophyta</taxon>
        <taxon>Spermatophyta</taxon>
        <taxon>Magnoliopsida</taxon>
        <taxon>eudicotyledons</taxon>
        <taxon>Gunneridae</taxon>
        <taxon>Pentapetalae</taxon>
        <taxon>rosids</taxon>
        <taxon>fabids</taxon>
        <taxon>Fabales</taxon>
        <taxon>Fabaceae</taxon>
        <taxon>Papilionoideae</taxon>
        <taxon>50 kb inversion clade</taxon>
        <taxon>dalbergioids sensu lato</taxon>
        <taxon>Dalbergieae</taxon>
        <taxon>Pterocarpus clade</taxon>
        <taxon>Arachis</taxon>
    </lineage>
</organism>
<keyword evidence="3" id="KW-0812">Transmembrane</keyword>
<dbReference type="InterPro" id="IPR036396">
    <property type="entry name" value="Cyt_P450_sf"/>
</dbReference>
<proteinExistence type="predicted"/>
<evidence type="ECO:0000256" key="3">
    <source>
        <dbReference type="ARBA" id="ARBA00022692"/>
    </source>
</evidence>
<reference evidence="7 8" key="1">
    <citation type="submission" date="2019-01" db="EMBL/GenBank/DDBJ databases">
        <title>Sequencing of cultivated peanut Arachis hypogaea provides insights into genome evolution and oil improvement.</title>
        <authorList>
            <person name="Chen X."/>
        </authorList>
    </citation>
    <scope>NUCLEOTIDE SEQUENCE [LARGE SCALE GENOMIC DNA]</scope>
    <source>
        <strain evidence="8">cv. Fuhuasheng</strain>
        <tissue evidence="7">Leaves</tissue>
    </source>
</reference>
<evidence type="ECO:0000256" key="4">
    <source>
        <dbReference type="ARBA" id="ARBA00022723"/>
    </source>
</evidence>
<evidence type="ECO:0000256" key="5">
    <source>
        <dbReference type="ARBA" id="ARBA00022989"/>
    </source>
</evidence>
<comment type="subcellular location">
    <subcellularLocation>
        <location evidence="2">Membrane</location>
        <topology evidence="2">Single-pass membrane protein</topology>
    </subcellularLocation>
</comment>
<dbReference type="InterPro" id="IPR051103">
    <property type="entry name" value="Plant_metabolite_P450s"/>
</dbReference>
<evidence type="ECO:0000256" key="6">
    <source>
        <dbReference type="ARBA" id="ARBA00023136"/>
    </source>
</evidence>
<gene>
    <name evidence="7" type="ORF">Ahy_A01g002261</name>
</gene>
<evidence type="ECO:0000313" key="7">
    <source>
        <dbReference type="EMBL" id="RYR77697.1"/>
    </source>
</evidence>
<protein>
    <recommendedName>
        <fullName evidence="9">Cytochrome P450</fullName>
    </recommendedName>
</protein>
<dbReference type="GO" id="GO:0020037">
    <property type="term" value="F:heme binding"/>
    <property type="evidence" value="ECO:0007669"/>
    <property type="project" value="InterPro"/>
</dbReference>
<keyword evidence="5" id="KW-1133">Transmembrane helix</keyword>
<comment type="caution">
    <text evidence="7">The sequence shown here is derived from an EMBL/GenBank/DDBJ whole genome shotgun (WGS) entry which is preliminary data.</text>
</comment>
<dbReference type="PANTHER" id="PTHR24298">
    <property type="entry name" value="FLAVONOID 3'-MONOOXYGENASE-RELATED"/>
    <property type="match status" value="1"/>
</dbReference>